<protein>
    <submittedName>
        <fullName evidence="1">Uncharacterized protein</fullName>
    </submittedName>
</protein>
<sequence>MITDENVFETGFFSARLKIHVHSKWISITRKGGVVVSKNTASGLSTITEDLVHKQLNPHRHEYKLSKLSGIQVHPLTNTPT</sequence>
<evidence type="ECO:0000313" key="2">
    <source>
        <dbReference type="Proteomes" id="UP000215914"/>
    </source>
</evidence>
<reference evidence="1" key="2">
    <citation type="submission" date="2020-06" db="EMBL/GenBank/DDBJ databases">
        <title>Helianthus annuus Genome sequencing and assembly Release 2.</title>
        <authorList>
            <person name="Gouzy J."/>
            <person name="Langlade N."/>
            <person name="Munos S."/>
        </authorList>
    </citation>
    <scope>NUCLEOTIDE SEQUENCE</scope>
    <source>
        <tissue evidence="1">Leaves</tissue>
    </source>
</reference>
<organism evidence="1 2">
    <name type="scientific">Helianthus annuus</name>
    <name type="common">Common sunflower</name>
    <dbReference type="NCBI Taxonomy" id="4232"/>
    <lineage>
        <taxon>Eukaryota</taxon>
        <taxon>Viridiplantae</taxon>
        <taxon>Streptophyta</taxon>
        <taxon>Embryophyta</taxon>
        <taxon>Tracheophyta</taxon>
        <taxon>Spermatophyta</taxon>
        <taxon>Magnoliopsida</taxon>
        <taxon>eudicotyledons</taxon>
        <taxon>Gunneridae</taxon>
        <taxon>Pentapetalae</taxon>
        <taxon>asterids</taxon>
        <taxon>campanulids</taxon>
        <taxon>Asterales</taxon>
        <taxon>Asteraceae</taxon>
        <taxon>Asteroideae</taxon>
        <taxon>Heliantheae alliance</taxon>
        <taxon>Heliantheae</taxon>
        <taxon>Helianthus</taxon>
    </lineage>
</organism>
<dbReference type="Gramene" id="mRNA:HanXRQr2_Chr11g0471611">
    <property type="protein sequence ID" value="mRNA:HanXRQr2_Chr11g0471611"/>
    <property type="gene ID" value="HanXRQr2_Chr11g0471611"/>
</dbReference>
<dbReference type="Proteomes" id="UP000215914">
    <property type="component" value="Unassembled WGS sequence"/>
</dbReference>
<proteinExistence type="predicted"/>
<dbReference type="EMBL" id="MNCJ02000326">
    <property type="protein sequence ID" value="KAF5780409.1"/>
    <property type="molecule type" value="Genomic_DNA"/>
</dbReference>
<dbReference type="AlphaFoldDB" id="A0A9K3MYE5"/>
<accession>A0A9K3MYE5</accession>
<evidence type="ECO:0000313" key="1">
    <source>
        <dbReference type="EMBL" id="KAF5780409.1"/>
    </source>
</evidence>
<reference evidence="1" key="1">
    <citation type="journal article" date="2017" name="Nature">
        <title>The sunflower genome provides insights into oil metabolism, flowering and Asterid evolution.</title>
        <authorList>
            <person name="Badouin H."/>
            <person name="Gouzy J."/>
            <person name="Grassa C.J."/>
            <person name="Murat F."/>
            <person name="Staton S.E."/>
            <person name="Cottret L."/>
            <person name="Lelandais-Briere C."/>
            <person name="Owens G.L."/>
            <person name="Carrere S."/>
            <person name="Mayjonade B."/>
            <person name="Legrand L."/>
            <person name="Gill N."/>
            <person name="Kane N.C."/>
            <person name="Bowers J.E."/>
            <person name="Hubner S."/>
            <person name="Bellec A."/>
            <person name="Berard A."/>
            <person name="Berges H."/>
            <person name="Blanchet N."/>
            <person name="Boniface M.C."/>
            <person name="Brunel D."/>
            <person name="Catrice O."/>
            <person name="Chaidir N."/>
            <person name="Claudel C."/>
            <person name="Donnadieu C."/>
            <person name="Faraut T."/>
            <person name="Fievet G."/>
            <person name="Helmstetter N."/>
            <person name="King M."/>
            <person name="Knapp S.J."/>
            <person name="Lai Z."/>
            <person name="Le Paslier M.C."/>
            <person name="Lippi Y."/>
            <person name="Lorenzon L."/>
            <person name="Mandel J.R."/>
            <person name="Marage G."/>
            <person name="Marchand G."/>
            <person name="Marquand E."/>
            <person name="Bret-Mestries E."/>
            <person name="Morien E."/>
            <person name="Nambeesan S."/>
            <person name="Nguyen T."/>
            <person name="Pegot-Espagnet P."/>
            <person name="Pouilly N."/>
            <person name="Raftis F."/>
            <person name="Sallet E."/>
            <person name="Schiex T."/>
            <person name="Thomas J."/>
            <person name="Vandecasteele C."/>
            <person name="Vares D."/>
            <person name="Vear F."/>
            <person name="Vautrin S."/>
            <person name="Crespi M."/>
            <person name="Mangin B."/>
            <person name="Burke J.M."/>
            <person name="Salse J."/>
            <person name="Munos S."/>
            <person name="Vincourt P."/>
            <person name="Rieseberg L.H."/>
            <person name="Langlade N.B."/>
        </authorList>
    </citation>
    <scope>NUCLEOTIDE SEQUENCE</scope>
    <source>
        <tissue evidence="1">Leaves</tissue>
    </source>
</reference>
<name>A0A9K3MYE5_HELAN</name>
<gene>
    <name evidence="1" type="ORF">HanXRQr2_Chr11g0471611</name>
</gene>
<keyword evidence="2" id="KW-1185">Reference proteome</keyword>
<comment type="caution">
    <text evidence="1">The sequence shown here is derived from an EMBL/GenBank/DDBJ whole genome shotgun (WGS) entry which is preliminary data.</text>
</comment>